<protein>
    <submittedName>
        <fullName evidence="13">Sodium:solute symporter</fullName>
    </submittedName>
</protein>
<feature type="transmembrane region" description="Helical" evidence="12">
    <location>
        <begin position="539"/>
        <end position="559"/>
    </location>
</feature>
<evidence type="ECO:0000256" key="4">
    <source>
        <dbReference type="ARBA" id="ARBA00022475"/>
    </source>
</evidence>
<dbReference type="GO" id="GO:0005886">
    <property type="term" value="C:plasma membrane"/>
    <property type="evidence" value="ECO:0007669"/>
    <property type="project" value="UniProtKB-SubCell"/>
</dbReference>
<dbReference type="Gene3D" id="1.20.1730.10">
    <property type="entry name" value="Sodium/glucose cotransporter"/>
    <property type="match status" value="1"/>
</dbReference>
<feature type="transmembrane region" description="Helical" evidence="12">
    <location>
        <begin position="460"/>
        <end position="479"/>
    </location>
</feature>
<dbReference type="CDD" id="cd11494">
    <property type="entry name" value="SLC5sbd_NIS-like_u2"/>
    <property type="match status" value="1"/>
</dbReference>
<dbReference type="InterPro" id="IPR001734">
    <property type="entry name" value="Na/solute_symporter"/>
</dbReference>
<evidence type="ECO:0000256" key="9">
    <source>
        <dbReference type="ARBA" id="ARBA00023136"/>
    </source>
</evidence>
<keyword evidence="3" id="KW-0813">Transport</keyword>
<evidence type="ECO:0000256" key="7">
    <source>
        <dbReference type="ARBA" id="ARBA00023053"/>
    </source>
</evidence>
<dbReference type="PANTHER" id="PTHR42985:SF40">
    <property type="entry name" value="LD47995P-RELATED"/>
    <property type="match status" value="1"/>
</dbReference>
<evidence type="ECO:0000256" key="6">
    <source>
        <dbReference type="ARBA" id="ARBA00022989"/>
    </source>
</evidence>
<feature type="transmembrane region" description="Helical" evidence="12">
    <location>
        <begin position="149"/>
        <end position="170"/>
    </location>
</feature>
<feature type="transmembrane region" description="Helical" evidence="12">
    <location>
        <begin position="514"/>
        <end position="533"/>
    </location>
</feature>
<keyword evidence="5 12" id="KW-0812">Transmembrane</keyword>
<dbReference type="AlphaFoldDB" id="A0A7G7G947"/>
<dbReference type="EMBL" id="CP055156">
    <property type="protein sequence ID" value="QNF33681.1"/>
    <property type="molecule type" value="Genomic_DNA"/>
</dbReference>
<evidence type="ECO:0000313" key="13">
    <source>
        <dbReference type="EMBL" id="QNF33681.1"/>
    </source>
</evidence>
<feature type="transmembrane region" description="Helical" evidence="12">
    <location>
        <begin position="75"/>
        <end position="97"/>
    </location>
</feature>
<feature type="transmembrane region" description="Helical" evidence="12">
    <location>
        <begin position="485"/>
        <end position="507"/>
    </location>
</feature>
<keyword evidence="9 12" id="KW-0472">Membrane</keyword>
<keyword evidence="6 12" id="KW-1133">Transmembrane helix</keyword>
<keyword evidence="7" id="KW-0915">Sodium</keyword>
<dbReference type="Pfam" id="PF00474">
    <property type="entry name" value="SSF"/>
    <property type="match status" value="2"/>
</dbReference>
<feature type="transmembrane region" description="Helical" evidence="12">
    <location>
        <begin position="395"/>
        <end position="418"/>
    </location>
</feature>
<feature type="transmembrane region" description="Helical" evidence="12">
    <location>
        <begin position="118"/>
        <end position="143"/>
    </location>
</feature>
<dbReference type="PROSITE" id="PS50283">
    <property type="entry name" value="NA_SOLUT_SYMP_3"/>
    <property type="match status" value="1"/>
</dbReference>
<reference evidence="13 14" key="1">
    <citation type="journal article" date="2018" name="Int. J. Syst. Evol. Microbiol.">
        <title>Adhaeribacter swui sp. nov., isolated from wet mud.</title>
        <authorList>
            <person name="Kim D.U."/>
            <person name="Kim K.W."/>
            <person name="Kang M.S."/>
            <person name="Kim J.Y."/>
            <person name="Jang J.H."/>
            <person name="Kim M.K."/>
        </authorList>
    </citation>
    <scope>NUCLEOTIDE SEQUENCE [LARGE SCALE GENOMIC DNA]</scope>
    <source>
        <strain evidence="13 14">KCTC 52873</strain>
    </source>
</reference>
<evidence type="ECO:0000313" key="14">
    <source>
        <dbReference type="Proteomes" id="UP000515237"/>
    </source>
</evidence>
<comment type="subcellular location">
    <subcellularLocation>
        <location evidence="1">Cell membrane</location>
        <topology evidence="1">Multi-pass membrane protein</topology>
    </subcellularLocation>
</comment>
<keyword evidence="14" id="KW-1185">Reference proteome</keyword>
<dbReference type="InterPro" id="IPR038377">
    <property type="entry name" value="Na/Glc_symporter_sf"/>
</dbReference>
<gene>
    <name evidence="13" type="ORF">HUW51_13470</name>
</gene>
<evidence type="ECO:0000256" key="3">
    <source>
        <dbReference type="ARBA" id="ARBA00022448"/>
    </source>
</evidence>
<name>A0A7G7G947_9BACT</name>
<evidence type="ECO:0000256" key="12">
    <source>
        <dbReference type="SAM" id="Phobius"/>
    </source>
</evidence>
<feature type="transmembrane region" description="Helical" evidence="12">
    <location>
        <begin position="182"/>
        <end position="200"/>
    </location>
</feature>
<keyword evidence="10" id="KW-0739">Sodium transport</keyword>
<keyword evidence="4" id="KW-1003">Cell membrane</keyword>
<proteinExistence type="inferred from homology"/>
<dbReference type="GO" id="GO:0006814">
    <property type="term" value="P:sodium ion transport"/>
    <property type="evidence" value="ECO:0007669"/>
    <property type="project" value="UniProtKB-KW"/>
</dbReference>
<feature type="transmembrane region" description="Helical" evidence="12">
    <location>
        <begin position="232"/>
        <end position="251"/>
    </location>
</feature>
<dbReference type="PANTHER" id="PTHR42985">
    <property type="entry name" value="SODIUM-COUPLED MONOCARBOXYLATE TRANSPORTER"/>
    <property type="match status" value="1"/>
</dbReference>
<evidence type="ECO:0000256" key="5">
    <source>
        <dbReference type="ARBA" id="ARBA00022692"/>
    </source>
</evidence>
<accession>A0A7G7G947</accession>
<evidence type="ECO:0000256" key="1">
    <source>
        <dbReference type="ARBA" id="ARBA00004651"/>
    </source>
</evidence>
<dbReference type="KEGG" id="aswu:HUW51_13470"/>
<dbReference type="InterPro" id="IPR051163">
    <property type="entry name" value="Sodium:Solute_Symporter_SSF"/>
</dbReference>
<feature type="transmembrane region" description="Helical" evidence="12">
    <location>
        <begin position="43"/>
        <end position="63"/>
    </location>
</feature>
<evidence type="ECO:0000256" key="10">
    <source>
        <dbReference type="ARBA" id="ARBA00023201"/>
    </source>
</evidence>
<comment type="similarity">
    <text evidence="2 11">Belongs to the sodium:solute symporter (SSF) (TC 2.A.21) family.</text>
</comment>
<feature type="transmembrane region" description="Helical" evidence="12">
    <location>
        <begin position="6"/>
        <end position="22"/>
    </location>
</feature>
<dbReference type="Proteomes" id="UP000515237">
    <property type="component" value="Chromosome"/>
</dbReference>
<feature type="transmembrane region" description="Helical" evidence="12">
    <location>
        <begin position="272"/>
        <end position="297"/>
    </location>
</feature>
<evidence type="ECO:0000256" key="8">
    <source>
        <dbReference type="ARBA" id="ARBA00023065"/>
    </source>
</evidence>
<dbReference type="RefSeq" id="WP_185270163.1">
    <property type="nucleotide sequence ID" value="NZ_CP055156.1"/>
</dbReference>
<sequence>MSTIDWIVLIGTLAFIVIFGVWKTRQADKNMEGYLKGDNTERWWMMGLSIMATQASAITFLSTPGQAYEDGMRFIQFYLGLPLAMIIIAATIIPNFYRLKVYTAYEYLESRFDLKCRLLAAFLFLVQRGLSTGITIYAPSIIFSTILGWNLQMTILVMGVLVTIYTVSGGTRAVSVTHQQQMAIMLCGMVLAGVTVMYLLPENISFGKAVQVAGKMGKLNLIDFKLNWDDRYNFWSGMLGGLFVALSYFGADQSQVGRYLSGESIAQSRLSVLFNGLLKIPMQFLILFIGVLVFLFYQFHQPPVFFNQVELNKIEVAGQGPALKQLKEEYTANFKEKQQQVNQLVTALEKEDNARIAATQQALATTEANGKAIRGQVGKLLQQVDPKGETRDTDYVFITFIITYLPHGLIGLLIAVIFSAGMSSTAAGLNSLGSTTVIDFYKRTIKPEASSRHYVFMSKIFTAAWSVLGVLFATLASQLENLIQAVNLLGSYFYGPILGIFIAAFYVKYIKSNAVFWGALLAEAGVVIISLTSDMAYLWWNPIGCGLVLLFGFIIQFFLNQQAARAIKI</sequence>
<evidence type="ECO:0000256" key="2">
    <source>
        <dbReference type="ARBA" id="ARBA00006434"/>
    </source>
</evidence>
<organism evidence="13 14">
    <name type="scientific">Adhaeribacter swui</name>
    <dbReference type="NCBI Taxonomy" id="2086471"/>
    <lineage>
        <taxon>Bacteria</taxon>
        <taxon>Pseudomonadati</taxon>
        <taxon>Bacteroidota</taxon>
        <taxon>Cytophagia</taxon>
        <taxon>Cytophagales</taxon>
        <taxon>Hymenobacteraceae</taxon>
        <taxon>Adhaeribacter</taxon>
    </lineage>
</organism>
<dbReference type="GO" id="GO:0015293">
    <property type="term" value="F:symporter activity"/>
    <property type="evidence" value="ECO:0007669"/>
    <property type="project" value="TreeGrafter"/>
</dbReference>
<keyword evidence="8" id="KW-0406">Ion transport</keyword>
<evidence type="ECO:0000256" key="11">
    <source>
        <dbReference type="RuleBase" id="RU362091"/>
    </source>
</evidence>